<keyword evidence="4 10" id="KW-0812">Transmembrane</keyword>
<dbReference type="InterPro" id="IPR050569">
    <property type="entry name" value="TAAR"/>
</dbReference>
<dbReference type="SUPFAM" id="SSF81321">
    <property type="entry name" value="Family A G protein-coupled receptor-like"/>
    <property type="match status" value="1"/>
</dbReference>
<reference evidence="13" key="1">
    <citation type="submission" date="2018-07" db="EMBL/GenBank/DDBJ databases">
        <authorList>
            <person name="Quirk P.G."/>
            <person name="Krulwich T.A."/>
        </authorList>
    </citation>
    <scope>NUCLEOTIDE SEQUENCE</scope>
</reference>
<evidence type="ECO:0000256" key="7">
    <source>
        <dbReference type="ARBA" id="ARBA00023136"/>
    </source>
</evidence>
<feature type="transmembrane region" description="Helical" evidence="11">
    <location>
        <begin position="61"/>
        <end position="85"/>
    </location>
</feature>
<dbReference type="Gene3D" id="1.20.1070.10">
    <property type="entry name" value="Rhodopsin 7-helix transmembrane proteins"/>
    <property type="match status" value="1"/>
</dbReference>
<dbReference type="PANTHER" id="PTHR24249">
    <property type="entry name" value="HISTAMINE RECEPTOR-RELATED G-PROTEIN COUPLED RECEPTOR"/>
    <property type="match status" value="1"/>
</dbReference>
<feature type="transmembrane region" description="Helical" evidence="11">
    <location>
        <begin position="26"/>
        <end position="49"/>
    </location>
</feature>
<evidence type="ECO:0000256" key="4">
    <source>
        <dbReference type="ARBA" id="ARBA00022692"/>
    </source>
</evidence>
<evidence type="ECO:0000256" key="8">
    <source>
        <dbReference type="ARBA" id="ARBA00023170"/>
    </source>
</evidence>
<dbReference type="GO" id="GO:0005886">
    <property type="term" value="C:plasma membrane"/>
    <property type="evidence" value="ECO:0007669"/>
    <property type="project" value="UniProtKB-SubCell"/>
</dbReference>
<name>A0A336MVC7_CULSO</name>
<keyword evidence="6 10" id="KW-0297">G-protein coupled receptor</keyword>
<dbReference type="Pfam" id="PF00001">
    <property type="entry name" value="7tm_1"/>
    <property type="match status" value="1"/>
</dbReference>
<dbReference type="GO" id="GO:0004930">
    <property type="term" value="F:G protein-coupled receptor activity"/>
    <property type="evidence" value="ECO:0007669"/>
    <property type="project" value="UniProtKB-KW"/>
</dbReference>
<organism evidence="13">
    <name type="scientific">Culicoides sonorensis</name>
    <name type="common">Biting midge</name>
    <dbReference type="NCBI Taxonomy" id="179676"/>
    <lineage>
        <taxon>Eukaryota</taxon>
        <taxon>Metazoa</taxon>
        <taxon>Ecdysozoa</taxon>
        <taxon>Arthropoda</taxon>
        <taxon>Hexapoda</taxon>
        <taxon>Insecta</taxon>
        <taxon>Pterygota</taxon>
        <taxon>Neoptera</taxon>
        <taxon>Endopterygota</taxon>
        <taxon>Diptera</taxon>
        <taxon>Nematocera</taxon>
        <taxon>Chironomoidea</taxon>
        <taxon>Ceratopogonidae</taxon>
        <taxon>Ceratopogoninae</taxon>
        <taxon>Culicoides</taxon>
        <taxon>Monoculicoides</taxon>
    </lineage>
</organism>
<dbReference type="AlphaFoldDB" id="A0A336MVC7"/>
<feature type="transmembrane region" description="Helical" evidence="11">
    <location>
        <begin position="97"/>
        <end position="117"/>
    </location>
</feature>
<keyword evidence="9 10" id="KW-0807">Transducer</keyword>
<dbReference type="VEuPathDB" id="VectorBase:CSON005914"/>
<dbReference type="CDD" id="cd00637">
    <property type="entry name" value="7tm_classA_rhodopsin-like"/>
    <property type="match status" value="1"/>
</dbReference>
<dbReference type="PROSITE" id="PS00237">
    <property type="entry name" value="G_PROTEIN_RECEP_F1_1"/>
    <property type="match status" value="1"/>
</dbReference>
<dbReference type="PROSITE" id="PS50262">
    <property type="entry name" value="G_PROTEIN_RECEP_F1_2"/>
    <property type="match status" value="1"/>
</dbReference>
<comment type="subcellular location">
    <subcellularLocation>
        <location evidence="1">Cell membrane</location>
        <topology evidence="1">Multi-pass membrane protein</topology>
    </subcellularLocation>
</comment>
<dbReference type="EMBL" id="UFQT01002279">
    <property type="protein sequence ID" value="SSX33079.1"/>
    <property type="molecule type" value="Genomic_DNA"/>
</dbReference>
<evidence type="ECO:0000313" key="13">
    <source>
        <dbReference type="EMBL" id="SSX33079.1"/>
    </source>
</evidence>
<evidence type="ECO:0000259" key="12">
    <source>
        <dbReference type="PROSITE" id="PS50262"/>
    </source>
</evidence>
<evidence type="ECO:0000256" key="11">
    <source>
        <dbReference type="SAM" id="Phobius"/>
    </source>
</evidence>
<evidence type="ECO:0000256" key="1">
    <source>
        <dbReference type="ARBA" id="ARBA00004651"/>
    </source>
</evidence>
<feature type="transmembrane region" description="Helical" evidence="11">
    <location>
        <begin position="179"/>
        <end position="200"/>
    </location>
</feature>
<evidence type="ECO:0000256" key="10">
    <source>
        <dbReference type="RuleBase" id="RU000688"/>
    </source>
</evidence>
<protein>
    <submittedName>
        <fullName evidence="13">CSON005914 protein</fullName>
    </submittedName>
</protein>
<evidence type="ECO:0000256" key="5">
    <source>
        <dbReference type="ARBA" id="ARBA00022989"/>
    </source>
</evidence>
<evidence type="ECO:0000256" key="6">
    <source>
        <dbReference type="ARBA" id="ARBA00023040"/>
    </source>
</evidence>
<comment type="similarity">
    <text evidence="2 10">Belongs to the G-protein coupled receptor 1 family.</text>
</comment>
<evidence type="ECO:0000256" key="2">
    <source>
        <dbReference type="ARBA" id="ARBA00010663"/>
    </source>
</evidence>
<sequence length="224" mass="24770">MEINNTTGFYIISTFNVALNDLQICFIAIEIIIGLVTVLGSSIVLALYYHERKSPKISYKYFTAMAIGDLIQGFVTPTICIYFSFGVTVSDPFCFESVVIGVTAVFVSMLLMLAMSIDRYFAIMKPMEYKSRVTPEMTYGIIFACVFGGLAGGAATALSRKEPNNPNALCFVFTEYIKVGFNATFLGAIVTPCLIIFVYSYVKIYKVILDALEVALILIIMTIK</sequence>
<gene>
    <name evidence="13" type="primary">CSON005914</name>
</gene>
<keyword evidence="7 11" id="KW-0472">Membrane</keyword>
<keyword evidence="5 11" id="KW-1133">Transmembrane helix</keyword>
<feature type="domain" description="G-protein coupled receptors family 1 profile" evidence="12">
    <location>
        <begin position="40"/>
        <end position="224"/>
    </location>
</feature>
<dbReference type="PANTHER" id="PTHR24249:SF372">
    <property type="entry name" value="G-PROTEIN COUPLED RECEPTORS FAMILY 1 PROFILE DOMAIN-CONTAINING PROTEIN"/>
    <property type="match status" value="1"/>
</dbReference>
<proteinExistence type="inferred from homology"/>
<dbReference type="InterPro" id="IPR017452">
    <property type="entry name" value="GPCR_Rhodpsn_7TM"/>
</dbReference>
<dbReference type="PRINTS" id="PR00237">
    <property type="entry name" value="GPCRRHODOPSN"/>
</dbReference>
<keyword evidence="3" id="KW-1003">Cell membrane</keyword>
<evidence type="ECO:0000256" key="9">
    <source>
        <dbReference type="ARBA" id="ARBA00023224"/>
    </source>
</evidence>
<accession>A0A336MVC7</accession>
<dbReference type="InterPro" id="IPR000276">
    <property type="entry name" value="GPCR_Rhodpsn"/>
</dbReference>
<keyword evidence="8 10" id="KW-0675">Receptor</keyword>
<feature type="transmembrane region" description="Helical" evidence="11">
    <location>
        <begin position="138"/>
        <end position="159"/>
    </location>
</feature>
<evidence type="ECO:0000256" key="3">
    <source>
        <dbReference type="ARBA" id="ARBA00022475"/>
    </source>
</evidence>